<dbReference type="Proteomes" id="UP001642487">
    <property type="component" value="Chromosome 3"/>
</dbReference>
<proteinExistence type="predicted"/>
<reference evidence="2 3" key="1">
    <citation type="submission" date="2024-03" db="EMBL/GenBank/DDBJ databases">
        <authorList>
            <person name="Gkanogiannis A."/>
            <person name="Becerra Lopez-Lavalle L."/>
        </authorList>
    </citation>
    <scope>NUCLEOTIDE SEQUENCE [LARGE SCALE GENOMIC DNA]</scope>
</reference>
<name>A0ABP0YFG3_9ROSI</name>
<sequence length="157" mass="18048">MKFVFIHQLKFFWSIEQVGSERFVLKLNLNFLDVFCGTFSGKMMMEATGNENNSKEEQELREGNGEAMESSSSSSFLQDLNLLFVLLSLISPDLNEDSNGGNGESMRMKELEVSTTYNIARSSVRKKDVIEAKHESRRRLPQKSYTTIKDHRHGRKM</sequence>
<dbReference type="EMBL" id="OZ021737">
    <property type="protein sequence ID" value="CAK9319111.1"/>
    <property type="molecule type" value="Genomic_DNA"/>
</dbReference>
<feature type="region of interest" description="Disordered" evidence="1">
    <location>
        <begin position="132"/>
        <end position="157"/>
    </location>
</feature>
<protein>
    <submittedName>
        <fullName evidence="2">Uncharacterized protein</fullName>
    </submittedName>
</protein>
<feature type="compositionally biased region" description="Basic and acidic residues" evidence="1">
    <location>
        <begin position="53"/>
        <end position="64"/>
    </location>
</feature>
<accession>A0ABP0YFG3</accession>
<organism evidence="2 3">
    <name type="scientific">Citrullus colocynthis</name>
    <name type="common">colocynth</name>
    <dbReference type="NCBI Taxonomy" id="252529"/>
    <lineage>
        <taxon>Eukaryota</taxon>
        <taxon>Viridiplantae</taxon>
        <taxon>Streptophyta</taxon>
        <taxon>Embryophyta</taxon>
        <taxon>Tracheophyta</taxon>
        <taxon>Spermatophyta</taxon>
        <taxon>Magnoliopsida</taxon>
        <taxon>eudicotyledons</taxon>
        <taxon>Gunneridae</taxon>
        <taxon>Pentapetalae</taxon>
        <taxon>rosids</taxon>
        <taxon>fabids</taxon>
        <taxon>Cucurbitales</taxon>
        <taxon>Cucurbitaceae</taxon>
        <taxon>Benincaseae</taxon>
        <taxon>Citrullus</taxon>
    </lineage>
</organism>
<evidence type="ECO:0000313" key="2">
    <source>
        <dbReference type="EMBL" id="CAK9319111.1"/>
    </source>
</evidence>
<keyword evidence="3" id="KW-1185">Reference proteome</keyword>
<evidence type="ECO:0000256" key="1">
    <source>
        <dbReference type="SAM" id="MobiDB-lite"/>
    </source>
</evidence>
<feature type="region of interest" description="Disordered" evidence="1">
    <location>
        <begin position="49"/>
        <end position="72"/>
    </location>
</feature>
<evidence type="ECO:0000313" key="3">
    <source>
        <dbReference type="Proteomes" id="UP001642487"/>
    </source>
</evidence>
<gene>
    <name evidence="2" type="ORF">CITCOLO1_LOCUS11103</name>
</gene>